<feature type="domain" description="AMP-binding enzyme C-terminal" evidence="2">
    <location>
        <begin position="453"/>
        <end position="530"/>
    </location>
</feature>
<dbReference type="Pfam" id="PF13193">
    <property type="entry name" value="AMP-binding_C"/>
    <property type="match status" value="1"/>
</dbReference>
<keyword evidence="3" id="KW-0436">Ligase</keyword>
<dbReference type="InterPro" id="IPR042099">
    <property type="entry name" value="ANL_N_sf"/>
</dbReference>
<reference evidence="3" key="1">
    <citation type="journal article" date="2020" name="Stud. Mycol.">
        <title>101 Dothideomycetes genomes: a test case for predicting lifestyles and emergence of pathogens.</title>
        <authorList>
            <person name="Haridas S."/>
            <person name="Albert R."/>
            <person name="Binder M."/>
            <person name="Bloem J."/>
            <person name="Labutti K."/>
            <person name="Salamov A."/>
            <person name="Andreopoulos B."/>
            <person name="Baker S."/>
            <person name="Barry K."/>
            <person name="Bills G."/>
            <person name="Bluhm B."/>
            <person name="Cannon C."/>
            <person name="Castanera R."/>
            <person name="Culley D."/>
            <person name="Daum C."/>
            <person name="Ezra D."/>
            <person name="Gonzalez J."/>
            <person name="Henrissat B."/>
            <person name="Kuo A."/>
            <person name="Liang C."/>
            <person name="Lipzen A."/>
            <person name="Lutzoni F."/>
            <person name="Magnuson J."/>
            <person name="Mondo S."/>
            <person name="Nolan M."/>
            <person name="Ohm R."/>
            <person name="Pangilinan J."/>
            <person name="Park H.-J."/>
            <person name="Ramirez L."/>
            <person name="Alfaro M."/>
            <person name="Sun H."/>
            <person name="Tritt A."/>
            <person name="Yoshinaga Y."/>
            <person name="Zwiers L.-H."/>
            <person name="Turgeon B."/>
            <person name="Goodwin S."/>
            <person name="Spatafora J."/>
            <person name="Crous P."/>
            <person name="Grigoriev I."/>
        </authorList>
    </citation>
    <scope>NUCLEOTIDE SEQUENCE</scope>
    <source>
        <strain evidence="3">CBS 262.69</strain>
    </source>
</reference>
<dbReference type="GO" id="GO:0016405">
    <property type="term" value="F:CoA-ligase activity"/>
    <property type="evidence" value="ECO:0007669"/>
    <property type="project" value="TreeGrafter"/>
</dbReference>
<accession>A0A6G1I892</accession>
<keyword evidence="4" id="KW-1185">Reference proteome</keyword>
<dbReference type="CDD" id="cd05911">
    <property type="entry name" value="Firefly_Luc_like"/>
    <property type="match status" value="1"/>
</dbReference>
<dbReference type="Gene3D" id="3.40.50.12780">
    <property type="entry name" value="N-terminal domain of ligase-like"/>
    <property type="match status" value="1"/>
</dbReference>
<evidence type="ECO:0000259" key="2">
    <source>
        <dbReference type="Pfam" id="PF13193"/>
    </source>
</evidence>
<evidence type="ECO:0000259" key="1">
    <source>
        <dbReference type="Pfam" id="PF00501"/>
    </source>
</evidence>
<dbReference type="AlphaFoldDB" id="A0A6G1I892"/>
<dbReference type="EMBL" id="ML996688">
    <property type="protein sequence ID" value="KAF2404510.1"/>
    <property type="molecule type" value="Genomic_DNA"/>
</dbReference>
<dbReference type="PANTHER" id="PTHR24096:SF194">
    <property type="entry name" value="AMP-DEPENDENT SYNTHETASE_LIGASE DOMAIN-CONTAINING PROTEIN"/>
    <property type="match status" value="1"/>
</dbReference>
<dbReference type="InterPro" id="IPR025110">
    <property type="entry name" value="AMP-bd_C"/>
</dbReference>
<dbReference type="Gene3D" id="3.30.300.30">
    <property type="match status" value="1"/>
</dbReference>
<sequence length="555" mass="61160">MVLTSPLPAPPIPKTDVLSYLFPSGSTPSETPIWLEAANPDNSLSPRQMLQWVKRLALGLDRLGVAAQEVVMILTPNHIFVPAAYLGIVGSRRIFSAANPIYTASELTHQIKNTGARTLLVHPDLLTTALAAATASGLPHSRIFQFSDRPNAPSQGIPDWRSMLASPADADLHVIPAMTPQEAESTIATVNYSSGTTGLPKGVCVSHYNLVANAEQHMVIKYHGTGFTPATRPDERWVGFLPLYHAYGQLWYVIMATKLNLPLYVMRQFQFAEFLRVIQTYRITHLHTAPPILVMLSKRPETKEWDISSVKHILCGAAPLSRELQNDITRRFGIRVTQGWGMTEVTCGAMHVPFSADDDTGSVGLLDPGMECKLLDEDGKEVAQGEPGEIYVRGPNVCLGYWRNEEATKESLSADGWLKTGDIAIVNKEGWFWIVDRKKELIKVNALQVAPAELEAALLEHEAVADAACVGVTLHGEEWPRGYVVLKEEWKGKVGEADIHKFMKVKVAKHKQLVGGVAFVDEVPKLASGKIVRKLLKEWAKRDAPVLEGKMKARL</sequence>
<dbReference type="Pfam" id="PF00501">
    <property type="entry name" value="AMP-binding"/>
    <property type="match status" value="1"/>
</dbReference>
<dbReference type="Proteomes" id="UP000799640">
    <property type="component" value="Unassembled WGS sequence"/>
</dbReference>
<proteinExistence type="predicted"/>
<evidence type="ECO:0000313" key="3">
    <source>
        <dbReference type="EMBL" id="KAF2404510.1"/>
    </source>
</evidence>
<protein>
    <submittedName>
        <fullName evidence="3">4-coumarate-CoA ligase</fullName>
    </submittedName>
</protein>
<dbReference type="PANTHER" id="PTHR24096">
    <property type="entry name" value="LONG-CHAIN-FATTY-ACID--COA LIGASE"/>
    <property type="match status" value="1"/>
</dbReference>
<name>A0A6G1I892_9PEZI</name>
<organism evidence="3 4">
    <name type="scientific">Trichodelitschia bisporula</name>
    <dbReference type="NCBI Taxonomy" id="703511"/>
    <lineage>
        <taxon>Eukaryota</taxon>
        <taxon>Fungi</taxon>
        <taxon>Dikarya</taxon>
        <taxon>Ascomycota</taxon>
        <taxon>Pezizomycotina</taxon>
        <taxon>Dothideomycetes</taxon>
        <taxon>Dothideomycetes incertae sedis</taxon>
        <taxon>Phaeotrichales</taxon>
        <taxon>Phaeotrichaceae</taxon>
        <taxon>Trichodelitschia</taxon>
    </lineage>
</organism>
<dbReference type="InterPro" id="IPR020845">
    <property type="entry name" value="AMP-binding_CS"/>
</dbReference>
<dbReference type="InterPro" id="IPR000873">
    <property type="entry name" value="AMP-dep_synth/lig_dom"/>
</dbReference>
<dbReference type="PROSITE" id="PS00455">
    <property type="entry name" value="AMP_BINDING"/>
    <property type="match status" value="1"/>
</dbReference>
<evidence type="ECO:0000313" key="4">
    <source>
        <dbReference type="Proteomes" id="UP000799640"/>
    </source>
</evidence>
<dbReference type="InterPro" id="IPR045851">
    <property type="entry name" value="AMP-bd_C_sf"/>
</dbReference>
<gene>
    <name evidence="3" type="ORF">EJ06DRAFT_503768</name>
</gene>
<feature type="domain" description="AMP-dependent synthetase/ligase" evidence="1">
    <location>
        <begin position="39"/>
        <end position="402"/>
    </location>
</feature>
<dbReference type="OrthoDB" id="6509636at2759"/>
<dbReference type="SUPFAM" id="SSF56801">
    <property type="entry name" value="Acetyl-CoA synthetase-like"/>
    <property type="match status" value="1"/>
</dbReference>